<dbReference type="Proteomes" id="UP001196870">
    <property type="component" value="Unassembled WGS sequence"/>
</dbReference>
<dbReference type="RefSeq" id="WP_211851467.1">
    <property type="nucleotide sequence ID" value="NZ_JAAGBB010000005.1"/>
</dbReference>
<name>A0ABS5EUE9_9PROT</name>
<feature type="domain" description="VapC45 PIN like" evidence="1">
    <location>
        <begin position="1"/>
        <end position="84"/>
    </location>
</feature>
<gene>
    <name evidence="2" type="ORF">GXW71_05845</name>
</gene>
<sequence>MKVFFDHNLSPALARALHELFKPQHEVVALRDKFPATISDLDWITALSRDGQWVVISGDRRITRNRAEYQAFGNSRLIGMFLSKGLQKAPVVKQAERLLALWSTIETVAGTVTGGAMFELPMASNRLSQIK</sequence>
<comment type="caution">
    <text evidence="2">The sequence shown here is derived from an EMBL/GenBank/DDBJ whole genome shotgun (WGS) entry which is preliminary data.</text>
</comment>
<accession>A0ABS5EUE9</accession>
<dbReference type="InterPro" id="IPR041375">
    <property type="entry name" value="VapC45_PIN-like"/>
</dbReference>
<keyword evidence="3" id="KW-1185">Reference proteome</keyword>
<evidence type="ECO:0000313" key="2">
    <source>
        <dbReference type="EMBL" id="MBR0663878.1"/>
    </source>
</evidence>
<proteinExistence type="predicted"/>
<dbReference type="EMBL" id="JAAGBB010000005">
    <property type="protein sequence ID" value="MBR0663878.1"/>
    <property type="molecule type" value="Genomic_DNA"/>
</dbReference>
<reference evidence="3" key="1">
    <citation type="journal article" date="2021" name="Syst. Appl. Microbiol.">
        <title>Roseomonas hellenica sp. nov., isolated from roots of wild-growing Alkanna tinctoria.</title>
        <authorList>
            <person name="Rat A."/>
            <person name="Naranjo H.D."/>
            <person name="Lebbe L."/>
            <person name="Cnockaert M."/>
            <person name="Krigas N."/>
            <person name="Grigoriadou K."/>
            <person name="Maloupa E."/>
            <person name="Willems A."/>
        </authorList>
    </citation>
    <scope>NUCLEOTIDE SEQUENCE [LARGE SCALE GENOMIC DNA]</scope>
    <source>
        <strain evidence="3">LMG 31523</strain>
    </source>
</reference>
<protein>
    <recommendedName>
        <fullName evidence="1">VapC45 PIN like domain-containing protein</fullName>
    </recommendedName>
</protein>
<evidence type="ECO:0000313" key="3">
    <source>
        <dbReference type="Proteomes" id="UP001196870"/>
    </source>
</evidence>
<organism evidence="2 3">
    <name type="scientific">Plastoroseomonas hellenica</name>
    <dbReference type="NCBI Taxonomy" id="2687306"/>
    <lineage>
        <taxon>Bacteria</taxon>
        <taxon>Pseudomonadati</taxon>
        <taxon>Pseudomonadota</taxon>
        <taxon>Alphaproteobacteria</taxon>
        <taxon>Acetobacterales</taxon>
        <taxon>Acetobacteraceae</taxon>
        <taxon>Plastoroseomonas</taxon>
    </lineage>
</organism>
<dbReference type="Pfam" id="PF18478">
    <property type="entry name" value="PIN_10"/>
    <property type="match status" value="1"/>
</dbReference>
<evidence type="ECO:0000259" key="1">
    <source>
        <dbReference type="Pfam" id="PF18478"/>
    </source>
</evidence>